<dbReference type="PROSITE" id="PS51257">
    <property type="entry name" value="PROKAR_LIPOPROTEIN"/>
    <property type="match status" value="1"/>
</dbReference>
<dbReference type="InterPro" id="IPR036515">
    <property type="entry name" value="Transposase_17_sf"/>
</dbReference>
<protein>
    <recommendedName>
        <fullName evidence="1">Transposase IS200-like domain-containing protein</fullName>
    </recommendedName>
</protein>
<dbReference type="InterPro" id="IPR002686">
    <property type="entry name" value="Transposase_17"/>
</dbReference>
<dbReference type="SUPFAM" id="SSF143422">
    <property type="entry name" value="Transposase IS200-like"/>
    <property type="match status" value="1"/>
</dbReference>
<evidence type="ECO:0000259" key="1">
    <source>
        <dbReference type="SMART" id="SM01321"/>
    </source>
</evidence>
<dbReference type="Gene3D" id="3.30.70.1290">
    <property type="entry name" value="Transposase IS200-like"/>
    <property type="match status" value="1"/>
</dbReference>
<dbReference type="Pfam" id="PF01797">
    <property type="entry name" value="Y1_Tnp"/>
    <property type="match status" value="1"/>
</dbReference>
<dbReference type="PANTHER" id="PTHR36966">
    <property type="entry name" value="REP-ASSOCIATED TYROSINE TRANSPOSASE"/>
    <property type="match status" value="1"/>
</dbReference>
<sequence length="184" mass="21643">MTDPRRKTKRTFNTVGHVHFLTFSCTGQLPLLTRDRSRGWVIESLGRVREKLDCAIFAYVIMPEHVHVLLRPRRAEYEMSAILAAIKRPVSRQAKEYLIETGQTRWLKKLMVRRGEREVFRFWLPGGGFDRNLWNDKPIAEAIEYIHLNPVRRGLVARAEDWEWSSAGFWSGKRPARLEMDPIR</sequence>
<dbReference type="GO" id="GO:0043565">
    <property type="term" value="F:sequence-specific DNA binding"/>
    <property type="evidence" value="ECO:0007669"/>
    <property type="project" value="TreeGrafter"/>
</dbReference>
<gene>
    <name evidence="2" type="ORF">MNBD_PLANCTO03-430</name>
</gene>
<name>A0A3B1D324_9ZZZZ</name>
<dbReference type="NCBIfam" id="NF047646">
    <property type="entry name" value="REP_Tyr_transpos"/>
    <property type="match status" value="1"/>
</dbReference>
<organism evidence="2">
    <name type="scientific">hydrothermal vent metagenome</name>
    <dbReference type="NCBI Taxonomy" id="652676"/>
    <lineage>
        <taxon>unclassified sequences</taxon>
        <taxon>metagenomes</taxon>
        <taxon>ecological metagenomes</taxon>
    </lineage>
</organism>
<dbReference type="AlphaFoldDB" id="A0A3B1D324"/>
<feature type="domain" description="Transposase IS200-like" evidence="1">
    <location>
        <begin position="14"/>
        <end position="149"/>
    </location>
</feature>
<dbReference type="EMBL" id="UOGK01000069">
    <property type="protein sequence ID" value="VAX36559.1"/>
    <property type="molecule type" value="Genomic_DNA"/>
</dbReference>
<dbReference type="GO" id="GO:0006313">
    <property type="term" value="P:DNA transposition"/>
    <property type="evidence" value="ECO:0007669"/>
    <property type="project" value="InterPro"/>
</dbReference>
<dbReference type="PANTHER" id="PTHR36966:SF1">
    <property type="entry name" value="REP-ASSOCIATED TYROSINE TRANSPOSASE"/>
    <property type="match status" value="1"/>
</dbReference>
<reference evidence="2" key="1">
    <citation type="submission" date="2018-06" db="EMBL/GenBank/DDBJ databases">
        <authorList>
            <person name="Zhirakovskaya E."/>
        </authorList>
    </citation>
    <scope>NUCLEOTIDE SEQUENCE</scope>
</reference>
<dbReference type="SMART" id="SM01321">
    <property type="entry name" value="Y1_Tnp"/>
    <property type="match status" value="1"/>
</dbReference>
<proteinExistence type="predicted"/>
<dbReference type="GO" id="GO:0004803">
    <property type="term" value="F:transposase activity"/>
    <property type="evidence" value="ECO:0007669"/>
    <property type="project" value="InterPro"/>
</dbReference>
<dbReference type="InterPro" id="IPR052715">
    <property type="entry name" value="RAYT_transposase"/>
</dbReference>
<evidence type="ECO:0000313" key="2">
    <source>
        <dbReference type="EMBL" id="VAX36559.1"/>
    </source>
</evidence>
<accession>A0A3B1D324</accession>